<accession>A0A2K3KE42</accession>
<reference evidence="2 3" key="2">
    <citation type="journal article" date="2017" name="Front. Plant Sci.">
        <title>Gene Classification and Mining of Molecular Markers Useful in Red Clover (Trifolium pratense) Breeding.</title>
        <authorList>
            <person name="Istvanek J."/>
            <person name="Dluhosova J."/>
            <person name="Dluhos P."/>
            <person name="Patkova L."/>
            <person name="Nedelnik J."/>
            <person name="Repkova J."/>
        </authorList>
    </citation>
    <scope>NUCLEOTIDE SEQUENCE [LARGE SCALE GENOMIC DNA]</scope>
    <source>
        <strain evidence="3">cv. Tatra</strain>
        <tissue evidence="2">Young leaves</tissue>
    </source>
</reference>
<dbReference type="InterPro" id="IPR003121">
    <property type="entry name" value="SWIB_MDM2_domain"/>
</dbReference>
<sequence>LSDAIAKFLGESELSRSDVIKRMWDYIKGNNLQVLEIGSVGKGLRQGLGAKNFFAHAEGSDYGCPETCTRITAI</sequence>
<dbReference type="InterPro" id="IPR036885">
    <property type="entry name" value="SWIB_MDM2_dom_sf"/>
</dbReference>
<proteinExistence type="predicted"/>
<feature type="non-terminal residue" evidence="2">
    <location>
        <position position="1"/>
    </location>
</feature>
<dbReference type="AlphaFoldDB" id="A0A2K3KE42"/>
<evidence type="ECO:0000259" key="1">
    <source>
        <dbReference type="Pfam" id="PF02201"/>
    </source>
</evidence>
<dbReference type="EMBL" id="ASHM01093280">
    <property type="protein sequence ID" value="PNX64533.1"/>
    <property type="molecule type" value="Genomic_DNA"/>
</dbReference>
<protein>
    <submittedName>
        <fullName evidence="2">Upstream activation factor subunit spp27-like protein</fullName>
    </submittedName>
</protein>
<dbReference type="CDD" id="cd10567">
    <property type="entry name" value="SWIB-MDM2_like"/>
    <property type="match status" value="1"/>
</dbReference>
<gene>
    <name evidence="2" type="ORF">L195_g054069</name>
</gene>
<organism evidence="2 3">
    <name type="scientific">Trifolium pratense</name>
    <name type="common">Red clover</name>
    <dbReference type="NCBI Taxonomy" id="57577"/>
    <lineage>
        <taxon>Eukaryota</taxon>
        <taxon>Viridiplantae</taxon>
        <taxon>Streptophyta</taxon>
        <taxon>Embryophyta</taxon>
        <taxon>Tracheophyta</taxon>
        <taxon>Spermatophyta</taxon>
        <taxon>Magnoliopsida</taxon>
        <taxon>eudicotyledons</taxon>
        <taxon>Gunneridae</taxon>
        <taxon>Pentapetalae</taxon>
        <taxon>rosids</taxon>
        <taxon>fabids</taxon>
        <taxon>Fabales</taxon>
        <taxon>Fabaceae</taxon>
        <taxon>Papilionoideae</taxon>
        <taxon>50 kb inversion clade</taxon>
        <taxon>NPAAA clade</taxon>
        <taxon>Hologalegina</taxon>
        <taxon>IRL clade</taxon>
        <taxon>Trifolieae</taxon>
        <taxon>Trifolium</taxon>
    </lineage>
</organism>
<dbReference type="Pfam" id="PF02201">
    <property type="entry name" value="SWIB"/>
    <property type="match status" value="1"/>
</dbReference>
<name>A0A2K3KE42_TRIPR</name>
<feature type="domain" description="DM2" evidence="1">
    <location>
        <begin position="1"/>
        <end position="33"/>
    </location>
</feature>
<dbReference type="Gene3D" id="1.10.245.10">
    <property type="entry name" value="SWIB/MDM2 domain"/>
    <property type="match status" value="1"/>
</dbReference>
<evidence type="ECO:0000313" key="3">
    <source>
        <dbReference type="Proteomes" id="UP000236291"/>
    </source>
</evidence>
<reference evidence="2 3" key="1">
    <citation type="journal article" date="2014" name="Am. J. Bot.">
        <title>Genome assembly and annotation for red clover (Trifolium pratense; Fabaceae).</title>
        <authorList>
            <person name="Istvanek J."/>
            <person name="Jaros M."/>
            <person name="Krenek A."/>
            <person name="Repkova J."/>
        </authorList>
    </citation>
    <scope>NUCLEOTIDE SEQUENCE [LARGE SCALE GENOMIC DNA]</scope>
    <source>
        <strain evidence="3">cv. Tatra</strain>
        <tissue evidence="2">Young leaves</tissue>
    </source>
</reference>
<evidence type="ECO:0000313" key="2">
    <source>
        <dbReference type="EMBL" id="PNX64533.1"/>
    </source>
</evidence>
<dbReference type="Proteomes" id="UP000236291">
    <property type="component" value="Unassembled WGS sequence"/>
</dbReference>
<dbReference type="SUPFAM" id="SSF47592">
    <property type="entry name" value="SWIB/MDM2 domain"/>
    <property type="match status" value="1"/>
</dbReference>
<comment type="caution">
    <text evidence="2">The sequence shown here is derived from an EMBL/GenBank/DDBJ whole genome shotgun (WGS) entry which is preliminary data.</text>
</comment>